<evidence type="ECO:0000313" key="5">
    <source>
        <dbReference type="Proteomes" id="UP000663844"/>
    </source>
</evidence>
<dbReference type="EMBL" id="CAJOAZ010028118">
    <property type="protein sequence ID" value="CAF4414923.1"/>
    <property type="molecule type" value="Genomic_DNA"/>
</dbReference>
<dbReference type="AlphaFoldDB" id="A0A820Q125"/>
<dbReference type="PANTHER" id="PTHR10340:SF34">
    <property type="entry name" value="SPHINGOMYELIN PHOSPHODIESTERASE"/>
    <property type="match status" value="1"/>
</dbReference>
<feature type="non-terminal residue" evidence="4">
    <location>
        <position position="94"/>
    </location>
</feature>
<dbReference type="Proteomes" id="UP000663844">
    <property type="component" value="Unassembled WGS sequence"/>
</dbReference>
<reference evidence="4" key="1">
    <citation type="submission" date="2021-02" db="EMBL/GenBank/DDBJ databases">
        <authorList>
            <person name="Nowell W R."/>
        </authorList>
    </citation>
    <scope>NUCLEOTIDE SEQUENCE</scope>
</reference>
<evidence type="ECO:0000256" key="1">
    <source>
        <dbReference type="ARBA" id="ARBA00022801"/>
    </source>
</evidence>
<protein>
    <recommendedName>
        <fullName evidence="3">Calcineurin-like phosphoesterase domain-containing protein</fullName>
    </recommendedName>
</protein>
<sequence>PPQPPTAGSPTLTVLHLSDIHVDFAYKPGSIADCPDPLCCRTGQPTANQTGAGFWGDFRNCDIPYWTVEALLKRIVEVEKIDFIYYTGDLPPHN</sequence>
<comment type="caution">
    <text evidence="4">The sequence shown here is derived from an EMBL/GenBank/DDBJ whole genome shotgun (WGS) entry which is preliminary data.</text>
</comment>
<dbReference type="PANTHER" id="PTHR10340">
    <property type="entry name" value="SPHINGOMYELIN PHOSPHODIESTERASE"/>
    <property type="match status" value="1"/>
</dbReference>
<dbReference type="InterPro" id="IPR029052">
    <property type="entry name" value="Metallo-depent_PP-like"/>
</dbReference>
<dbReference type="SUPFAM" id="SSF56300">
    <property type="entry name" value="Metallo-dependent phosphatases"/>
    <property type="match status" value="1"/>
</dbReference>
<feature type="domain" description="Calcineurin-like phosphoesterase" evidence="3">
    <location>
        <begin position="13"/>
        <end position="91"/>
    </location>
</feature>
<evidence type="ECO:0000259" key="3">
    <source>
        <dbReference type="Pfam" id="PF00149"/>
    </source>
</evidence>
<dbReference type="InterPro" id="IPR004843">
    <property type="entry name" value="Calcineurin-like_PHP"/>
</dbReference>
<dbReference type="GO" id="GO:0005764">
    <property type="term" value="C:lysosome"/>
    <property type="evidence" value="ECO:0007669"/>
    <property type="project" value="TreeGrafter"/>
</dbReference>
<dbReference type="GO" id="GO:0061750">
    <property type="term" value="F:acid sphingomyelin phosphodiesterase activity"/>
    <property type="evidence" value="ECO:0007669"/>
    <property type="project" value="TreeGrafter"/>
</dbReference>
<feature type="non-terminal residue" evidence="4">
    <location>
        <position position="1"/>
    </location>
</feature>
<name>A0A820Q125_9BILA</name>
<evidence type="ECO:0000313" key="4">
    <source>
        <dbReference type="EMBL" id="CAF4414923.1"/>
    </source>
</evidence>
<organism evidence="4 5">
    <name type="scientific">Adineta steineri</name>
    <dbReference type="NCBI Taxonomy" id="433720"/>
    <lineage>
        <taxon>Eukaryota</taxon>
        <taxon>Metazoa</taxon>
        <taxon>Spiralia</taxon>
        <taxon>Gnathifera</taxon>
        <taxon>Rotifera</taxon>
        <taxon>Eurotatoria</taxon>
        <taxon>Bdelloidea</taxon>
        <taxon>Adinetida</taxon>
        <taxon>Adinetidae</taxon>
        <taxon>Adineta</taxon>
    </lineage>
</organism>
<dbReference type="GO" id="GO:0005615">
    <property type="term" value="C:extracellular space"/>
    <property type="evidence" value="ECO:0007669"/>
    <property type="project" value="TreeGrafter"/>
</dbReference>
<dbReference type="GO" id="GO:0046513">
    <property type="term" value="P:ceramide biosynthetic process"/>
    <property type="evidence" value="ECO:0007669"/>
    <property type="project" value="TreeGrafter"/>
</dbReference>
<evidence type="ECO:0000256" key="2">
    <source>
        <dbReference type="ARBA" id="ARBA00023180"/>
    </source>
</evidence>
<gene>
    <name evidence="4" type="ORF">OXD698_LOCUS52271</name>
</gene>
<keyword evidence="1" id="KW-0378">Hydrolase</keyword>
<keyword evidence="2" id="KW-0325">Glycoprotein</keyword>
<dbReference type="GO" id="GO:0016020">
    <property type="term" value="C:membrane"/>
    <property type="evidence" value="ECO:0007669"/>
    <property type="project" value="GOC"/>
</dbReference>
<dbReference type="GO" id="GO:0006685">
    <property type="term" value="P:sphingomyelin catabolic process"/>
    <property type="evidence" value="ECO:0007669"/>
    <property type="project" value="TreeGrafter"/>
</dbReference>
<proteinExistence type="predicted"/>
<dbReference type="Pfam" id="PF00149">
    <property type="entry name" value="Metallophos"/>
    <property type="match status" value="1"/>
</dbReference>
<accession>A0A820Q125</accession>